<dbReference type="InterPro" id="IPR052657">
    <property type="entry name" value="PDP_family_Arabidopsis"/>
</dbReference>
<dbReference type="PROSITE" id="PS50812">
    <property type="entry name" value="PWWP"/>
    <property type="match status" value="1"/>
</dbReference>
<proteinExistence type="predicted"/>
<dbReference type="EMBL" id="JARYMX010000005">
    <property type="protein sequence ID" value="KAJ9549575.1"/>
    <property type="molecule type" value="Genomic_DNA"/>
</dbReference>
<dbReference type="InterPro" id="IPR000313">
    <property type="entry name" value="PWWP_dom"/>
</dbReference>
<evidence type="ECO:0000313" key="4">
    <source>
        <dbReference type="Proteomes" id="UP001172457"/>
    </source>
</evidence>
<feature type="compositionally biased region" description="Polar residues" evidence="1">
    <location>
        <begin position="375"/>
        <end position="386"/>
    </location>
</feature>
<dbReference type="Pfam" id="PF00855">
    <property type="entry name" value="PWWP"/>
    <property type="match status" value="1"/>
</dbReference>
<reference evidence="3" key="1">
    <citation type="submission" date="2023-03" db="EMBL/GenBank/DDBJ databases">
        <title>Chromosome-scale reference genome and RAD-based genetic map of yellow starthistle (Centaurea solstitialis) reveal putative structural variation and QTLs associated with invader traits.</title>
        <authorList>
            <person name="Reatini B."/>
            <person name="Cang F.A."/>
            <person name="Jiang Q."/>
            <person name="Mckibben M.T.W."/>
            <person name="Barker M.S."/>
            <person name="Rieseberg L.H."/>
            <person name="Dlugosch K.M."/>
        </authorList>
    </citation>
    <scope>NUCLEOTIDE SEQUENCE</scope>
    <source>
        <strain evidence="3">CAN-66</strain>
        <tissue evidence="3">Leaf</tissue>
    </source>
</reference>
<dbReference type="PANTHER" id="PTHR10688">
    <property type="entry name" value="PWWP DOMAIN-CONTAINING PROTEIN"/>
    <property type="match status" value="1"/>
</dbReference>
<evidence type="ECO:0000259" key="2">
    <source>
        <dbReference type="PROSITE" id="PS50812"/>
    </source>
</evidence>
<dbReference type="AlphaFoldDB" id="A0AA38WEU5"/>
<dbReference type="SUPFAM" id="SSF63748">
    <property type="entry name" value="Tudor/PWWP/MBT"/>
    <property type="match status" value="1"/>
</dbReference>
<protein>
    <recommendedName>
        <fullName evidence="2">PWWP domain-containing protein</fullName>
    </recommendedName>
</protein>
<keyword evidence="4" id="KW-1185">Reference proteome</keyword>
<feature type="compositionally biased region" description="Basic and acidic residues" evidence="1">
    <location>
        <begin position="282"/>
        <end position="320"/>
    </location>
</feature>
<dbReference type="PANTHER" id="PTHR10688:SF5">
    <property type="entry name" value="PWWP DOMAIN-CONTAINING PROTEIN 1-RELATED"/>
    <property type="match status" value="1"/>
</dbReference>
<feature type="region of interest" description="Disordered" evidence="1">
    <location>
        <begin position="374"/>
        <end position="445"/>
    </location>
</feature>
<organism evidence="3 4">
    <name type="scientific">Centaurea solstitialis</name>
    <name type="common">yellow star-thistle</name>
    <dbReference type="NCBI Taxonomy" id="347529"/>
    <lineage>
        <taxon>Eukaryota</taxon>
        <taxon>Viridiplantae</taxon>
        <taxon>Streptophyta</taxon>
        <taxon>Embryophyta</taxon>
        <taxon>Tracheophyta</taxon>
        <taxon>Spermatophyta</taxon>
        <taxon>Magnoliopsida</taxon>
        <taxon>eudicotyledons</taxon>
        <taxon>Gunneridae</taxon>
        <taxon>Pentapetalae</taxon>
        <taxon>asterids</taxon>
        <taxon>campanulids</taxon>
        <taxon>Asterales</taxon>
        <taxon>Asteraceae</taxon>
        <taxon>Carduoideae</taxon>
        <taxon>Cardueae</taxon>
        <taxon>Centaureinae</taxon>
        <taxon>Centaurea</taxon>
    </lineage>
</organism>
<sequence length="610" mass="68231">MENQFNVGDLVWAKADRHPWWPSIIYHEALTSTEARQAKKEGCVLVSFFGDNSYKWLDPKKLLHFESNYGMYSKRSRSRLFVKAINEAVYEVKHRAALGMTCPCIFFASYRPSSVEGLLEVDLAGYQSGGVYTVQQIKGFRQEFQPVDTLSFVQQLALDPTNAPQDINSSKEVARVLAYRKARYAEVDEPYFLAFGVTPIRPGDPIVASNNEEISLSQVIYGFPNSSLIGLLVYFADPSEAGTSGQKKPKVKHQKGNKKRIAHLKDKVHVAKAKSTVKRYQRHDSNAKRSKDDVARKKKQAKFEVEKTPEFISASDDKKQSSPSPFKEPLISKVSSSGDYIMMATFCARILCDHTVVKSSCTTTKRDEVHFIEKAQSSDTSVPSKTQRTRKDSPAESKKRQRSKDPEMALASSPQKKRKKGENSTVANEPRKGPKTILSMKFPSDTTLPSASELKAKFARFGPIEAAGTRVSWMKSRCQVVFMNKPDAENAYNHAVSSKKMFGQTKVNYRLRTQVSTPDVLEGGISGESAGGGLKQEETLVTVPRDPVTSRSASVCRILSLSEEIHARYWQQKGQKTRVKVVDQGSVDISEKMLYLLNQCSRIVAESKGF</sequence>
<comment type="caution">
    <text evidence="3">The sequence shown here is derived from an EMBL/GenBank/DDBJ whole genome shotgun (WGS) entry which is preliminary data.</text>
</comment>
<feature type="compositionally biased region" description="Basic and acidic residues" evidence="1">
    <location>
        <begin position="389"/>
        <end position="407"/>
    </location>
</feature>
<name>A0AA38WEU5_9ASTR</name>
<evidence type="ECO:0000256" key="1">
    <source>
        <dbReference type="SAM" id="MobiDB-lite"/>
    </source>
</evidence>
<feature type="domain" description="PWWP" evidence="2">
    <location>
        <begin position="7"/>
        <end position="68"/>
    </location>
</feature>
<gene>
    <name evidence="3" type="ORF">OSB04_022118</name>
</gene>
<dbReference type="Gene3D" id="2.30.30.140">
    <property type="match status" value="1"/>
</dbReference>
<dbReference type="Proteomes" id="UP001172457">
    <property type="component" value="Chromosome 5"/>
</dbReference>
<evidence type="ECO:0000313" key="3">
    <source>
        <dbReference type="EMBL" id="KAJ9549575.1"/>
    </source>
</evidence>
<feature type="region of interest" description="Disordered" evidence="1">
    <location>
        <begin position="274"/>
        <end position="332"/>
    </location>
</feature>
<accession>A0AA38WEU5</accession>
<dbReference type="CDD" id="cd05162">
    <property type="entry name" value="PWWP"/>
    <property type="match status" value="1"/>
</dbReference>
<dbReference type="SMART" id="SM00293">
    <property type="entry name" value="PWWP"/>
    <property type="match status" value="1"/>
</dbReference>